<protein>
    <submittedName>
        <fullName evidence="2">Uncharacterized protein</fullName>
    </submittedName>
</protein>
<organism evidence="2 3">
    <name type="scientific">Candidatus Accumulibacter aalborgensis</name>
    <dbReference type="NCBI Taxonomy" id="1860102"/>
    <lineage>
        <taxon>Bacteria</taxon>
        <taxon>Pseudomonadati</taxon>
        <taxon>Pseudomonadota</taxon>
        <taxon>Betaproteobacteria</taxon>
        <taxon>Candidatus Accumulibacter</taxon>
    </lineage>
</organism>
<dbReference type="Proteomes" id="UP000199169">
    <property type="component" value="Unassembled WGS sequence"/>
</dbReference>
<keyword evidence="3" id="KW-1185">Reference proteome</keyword>
<sequence>MVSRFHQSESRRGRPDWIAGISAFANPASRAGGGELSEFGEFPISSPASPRWRPA</sequence>
<evidence type="ECO:0000256" key="1">
    <source>
        <dbReference type="SAM" id="MobiDB-lite"/>
    </source>
</evidence>
<dbReference type="EMBL" id="FLQX01000135">
    <property type="protein sequence ID" value="SBT08401.1"/>
    <property type="molecule type" value="Genomic_DNA"/>
</dbReference>
<gene>
    <name evidence="2" type="ORF">ACCAA_570017</name>
</gene>
<proteinExistence type="predicted"/>
<dbReference type="AlphaFoldDB" id="A0A1A8XUK1"/>
<name>A0A1A8XUK1_9PROT</name>
<evidence type="ECO:0000313" key="2">
    <source>
        <dbReference type="EMBL" id="SBT08401.1"/>
    </source>
</evidence>
<reference evidence="2 3" key="1">
    <citation type="submission" date="2016-06" db="EMBL/GenBank/DDBJ databases">
        <authorList>
            <person name="Kjaerup R.B."/>
            <person name="Dalgaard T.S."/>
            <person name="Juul-Madsen H.R."/>
        </authorList>
    </citation>
    <scope>NUCLEOTIDE SEQUENCE [LARGE SCALE GENOMIC DNA]</scope>
    <source>
        <strain evidence="2">3</strain>
    </source>
</reference>
<accession>A0A1A8XUK1</accession>
<evidence type="ECO:0000313" key="3">
    <source>
        <dbReference type="Proteomes" id="UP000199169"/>
    </source>
</evidence>
<feature type="region of interest" description="Disordered" evidence="1">
    <location>
        <begin position="29"/>
        <end position="55"/>
    </location>
</feature>